<dbReference type="EMBL" id="CP001345">
    <property type="protein sequence ID" value="ACL47574.1"/>
    <property type="molecule type" value="Genomic_DNA"/>
</dbReference>
<dbReference type="GO" id="GO:0016757">
    <property type="term" value="F:glycosyltransferase activity"/>
    <property type="evidence" value="ECO:0007669"/>
    <property type="project" value="UniProtKB-KW"/>
</dbReference>
<keyword evidence="2" id="KW-0808">Transferase</keyword>
<dbReference type="PROSITE" id="PS51154">
    <property type="entry name" value="MACRO"/>
    <property type="match status" value="1"/>
</dbReference>
<keyword evidence="1" id="KW-0328">Glycosyltransferase</keyword>
<evidence type="ECO:0000256" key="3">
    <source>
        <dbReference type="ARBA" id="ARBA00023027"/>
    </source>
</evidence>
<dbReference type="InterPro" id="IPR002589">
    <property type="entry name" value="Macro_dom"/>
</dbReference>
<dbReference type="HOGENOM" id="CLU_396767_0_0_3"/>
<evidence type="ECO:0000259" key="4">
    <source>
        <dbReference type="PROSITE" id="PS51154"/>
    </source>
</evidence>
<proteinExistence type="predicted"/>
<name>B8HYS6_CYAP4</name>
<dbReference type="AlphaFoldDB" id="B8HYS6"/>
<dbReference type="Pfam" id="PF12770">
    <property type="entry name" value="CHAT"/>
    <property type="match status" value="1"/>
</dbReference>
<dbReference type="PANTHER" id="PTHR14453">
    <property type="entry name" value="PARP/ZINC FINGER CCCH TYPE DOMAIN CONTAINING PROTEIN"/>
    <property type="match status" value="1"/>
</dbReference>
<keyword evidence="5" id="KW-0614">Plasmid</keyword>
<reference evidence="5" key="1">
    <citation type="submission" date="2009-01" db="EMBL/GenBank/DDBJ databases">
        <title>Complete sequence of plasmid1 Cyanothece sp. PCC 7425.</title>
        <authorList>
            <consortium name="US DOE Joint Genome Institute"/>
            <person name="Lucas S."/>
            <person name="Copeland A."/>
            <person name="Lapidus A."/>
            <person name="Glavina del Rio T."/>
            <person name="Dalin E."/>
            <person name="Tice H."/>
            <person name="Bruce D."/>
            <person name="Goodwin L."/>
            <person name="Pitluck S."/>
            <person name="Sims D."/>
            <person name="Meineke L."/>
            <person name="Brettin T."/>
            <person name="Detter J.C."/>
            <person name="Han C."/>
            <person name="Larimer F."/>
            <person name="Land M."/>
            <person name="Hauser L."/>
            <person name="Kyrpides N."/>
            <person name="Ovchinnikova G."/>
            <person name="Liberton M."/>
            <person name="Stoeckel J."/>
            <person name="Banerjee A."/>
            <person name="Singh A."/>
            <person name="Page L."/>
            <person name="Sato H."/>
            <person name="Zhao L."/>
            <person name="Sherman L."/>
            <person name="Pakrasi H."/>
            <person name="Richardson P."/>
        </authorList>
    </citation>
    <scope>NUCLEOTIDE SEQUENCE</scope>
    <source>
        <strain evidence="5">PCC 7425</strain>
        <plasmid evidence="5">pP742501</plasmid>
    </source>
</reference>
<geneLocation type="plasmid" evidence="5">
    <name>pP742501</name>
</geneLocation>
<dbReference type="GO" id="GO:0003714">
    <property type="term" value="F:transcription corepressor activity"/>
    <property type="evidence" value="ECO:0007669"/>
    <property type="project" value="TreeGrafter"/>
</dbReference>
<dbReference type="SUPFAM" id="SSF52949">
    <property type="entry name" value="Macro domain-like"/>
    <property type="match status" value="1"/>
</dbReference>
<accession>B8HYS6</accession>
<organism evidence="5">
    <name type="scientific">Cyanothece sp. (strain PCC 7425 / ATCC 29141)</name>
    <dbReference type="NCBI Taxonomy" id="395961"/>
    <lineage>
        <taxon>Bacteria</taxon>
        <taxon>Bacillati</taxon>
        <taxon>Cyanobacteriota</taxon>
        <taxon>Cyanophyceae</taxon>
        <taxon>Gomontiellales</taxon>
        <taxon>Cyanothecaceae</taxon>
        <taxon>Cyanothece</taxon>
    </lineage>
</organism>
<evidence type="ECO:0000313" key="5">
    <source>
        <dbReference type="EMBL" id="ACL47574.1"/>
    </source>
</evidence>
<feature type="domain" description="Macro" evidence="4">
    <location>
        <begin position="387"/>
        <end position="551"/>
    </location>
</feature>
<dbReference type="OrthoDB" id="444941at2"/>
<dbReference type="SMART" id="SM00506">
    <property type="entry name" value="A1pp"/>
    <property type="match status" value="1"/>
</dbReference>
<dbReference type="Gene3D" id="3.40.220.10">
    <property type="entry name" value="Leucine Aminopeptidase, subunit E, domain 1"/>
    <property type="match status" value="1"/>
</dbReference>
<dbReference type="InterPro" id="IPR024983">
    <property type="entry name" value="CHAT_dom"/>
</dbReference>
<evidence type="ECO:0000256" key="2">
    <source>
        <dbReference type="ARBA" id="ARBA00022679"/>
    </source>
</evidence>
<dbReference type="GO" id="GO:0010629">
    <property type="term" value="P:negative regulation of gene expression"/>
    <property type="evidence" value="ECO:0007669"/>
    <property type="project" value="TreeGrafter"/>
</dbReference>
<dbReference type="PANTHER" id="PTHR14453:SF67">
    <property type="entry name" value="POLY [ADP-RIBOSE] POLYMERASE"/>
    <property type="match status" value="1"/>
</dbReference>
<protein>
    <submittedName>
        <fullName evidence="5">Appr-1-p processing domain protein</fullName>
    </submittedName>
</protein>
<dbReference type="GO" id="GO:0005737">
    <property type="term" value="C:cytoplasm"/>
    <property type="evidence" value="ECO:0007669"/>
    <property type="project" value="TreeGrafter"/>
</dbReference>
<sequence>MTKLAVLRLGQGDFDQGFAVTLAIAEEGFPPYTEVAGHLAASPDLLDTYRHWKAAYWALGHVARLGAPQQQVTNVSTAHPWQTCSTLADQLKLQLRNWYSSEQSGFKPIRETLLQELDRSEEVRLLIQTDDPQLRSLPWHLLFEPFLERYHRAELALSPQNYNKIQPASTSREKVKILAIFGCSTGLELDSDRRQLSQLPNAEVQFLVEPPRHKLNDHLWEQGWDILFFAGHSSSQPEIGQGHLRINAKDTISLEQVKYALRKSIQNGLKLAIFNSCDGLELARALVNLHLPQLIVMREPVPDVVAQAFLKHFLRAFSSGDSLYLSVRQAREKLQSLEKDFPCATWLPVICQHPAFVPLTWQSFQRPKAETFFRPPAKSIPIELPVDELVMVKRVGNTTVRVQYCDITQLEADVIVSSDDIHLSMGGGVSEAILLAAGEVAWEEARRRVPLKLGEIAITTAGHLKARQLFHAAVLDYQQQTQTTVDLIRSVTRKCLEICHAQGFQSIALPALATGTAGLSPEQSAIAMMLEILPHLNQETSLRRVTIALYSRQGLPHHILTRFYLQVSDFLDNYSRIGIMKDLLIELEAIYQGQRLEAAAAIALNYREQLDVLQEQWIHELLQDQDVSEREAAQPVQRVQQLFKVMQNLSTPSPELLKMMQNLPARPPELFKMIQNLPPEKITTILQWIQKERP</sequence>
<dbReference type="KEGG" id="cyn:Cyan7425_5312"/>
<dbReference type="Pfam" id="PF01661">
    <property type="entry name" value="Macro"/>
    <property type="match status" value="1"/>
</dbReference>
<evidence type="ECO:0000256" key="1">
    <source>
        <dbReference type="ARBA" id="ARBA00022676"/>
    </source>
</evidence>
<dbReference type="InterPro" id="IPR052056">
    <property type="entry name" value="Mono-ARTD/PARP"/>
</dbReference>
<gene>
    <name evidence="5" type="ordered locus">Cyan7425_5312</name>
</gene>
<dbReference type="InterPro" id="IPR043472">
    <property type="entry name" value="Macro_dom-like"/>
</dbReference>
<keyword evidence="3" id="KW-0520">NAD</keyword>